<gene>
    <name evidence="5" type="ORF">HON47_04580</name>
</gene>
<dbReference type="SUPFAM" id="SSF46785">
    <property type="entry name" value="Winged helix' DNA-binding domain"/>
    <property type="match status" value="1"/>
</dbReference>
<dbReference type="InterPro" id="IPR036390">
    <property type="entry name" value="WH_DNA-bd_sf"/>
</dbReference>
<dbReference type="GO" id="GO:0003677">
    <property type="term" value="F:DNA binding"/>
    <property type="evidence" value="ECO:0007669"/>
    <property type="project" value="UniProtKB-KW"/>
</dbReference>
<keyword evidence="1" id="KW-0805">Transcription regulation</keyword>
<dbReference type="AlphaFoldDB" id="A0A8T5GFR5"/>
<sequence length="101" mass="11661">MSDNSYNHMCLSVLGNELRLNIIASLQTKELSVTDLCDQLGKEQSAVSHALQQLRHCSFVDYKKNGKERVYFLKSKIFKEKNKPIFELVSEHVQTYCKGKH</sequence>
<dbReference type="GO" id="GO:0003700">
    <property type="term" value="F:DNA-binding transcription factor activity"/>
    <property type="evidence" value="ECO:0007669"/>
    <property type="project" value="InterPro"/>
</dbReference>
<dbReference type="EMBL" id="JABJNZ010000059">
    <property type="protein sequence ID" value="MBT4870825.1"/>
    <property type="molecule type" value="Genomic_DNA"/>
</dbReference>
<dbReference type="InterPro" id="IPR001845">
    <property type="entry name" value="HTH_ArsR_DNA-bd_dom"/>
</dbReference>
<dbReference type="Proteomes" id="UP000722459">
    <property type="component" value="Unassembled WGS sequence"/>
</dbReference>
<protein>
    <submittedName>
        <fullName evidence="5">Winged helix-turn-helix transcriptional regulator</fullName>
    </submittedName>
</protein>
<organism evidence="5 6">
    <name type="scientific">Candidatus Iainarchaeum sp</name>
    <dbReference type="NCBI Taxonomy" id="3101447"/>
    <lineage>
        <taxon>Archaea</taxon>
        <taxon>Candidatus Iainarchaeota</taxon>
        <taxon>Candidatus Iainarchaeia</taxon>
        <taxon>Candidatus Iainarchaeales</taxon>
        <taxon>Candidatus Iainarchaeaceae</taxon>
        <taxon>Candidatus Iainarchaeum</taxon>
    </lineage>
</organism>
<dbReference type="InterPro" id="IPR051011">
    <property type="entry name" value="Metal_resp_trans_reg"/>
</dbReference>
<evidence type="ECO:0000256" key="2">
    <source>
        <dbReference type="ARBA" id="ARBA00023125"/>
    </source>
</evidence>
<feature type="domain" description="HTH arsR-type" evidence="4">
    <location>
        <begin position="1"/>
        <end position="93"/>
    </location>
</feature>
<dbReference type="Gene3D" id="1.10.10.10">
    <property type="entry name" value="Winged helix-like DNA-binding domain superfamily/Winged helix DNA-binding domain"/>
    <property type="match status" value="1"/>
</dbReference>
<comment type="caution">
    <text evidence="5">The sequence shown here is derived from an EMBL/GenBank/DDBJ whole genome shotgun (WGS) entry which is preliminary data.</text>
</comment>
<evidence type="ECO:0000313" key="6">
    <source>
        <dbReference type="Proteomes" id="UP000722459"/>
    </source>
</evidence>
<dbReference type="NCBIfam" id="NF033788">
    <property type="entry name" value="HTH_metalloreg"/>
    <property type="match status" value="1"/>
</dbReference>
<evidence type="ECO:0000259" key="4">
    <source>
        <dbReference type="PROSITE" id="PS50987"/>
    </source>
</evidence>
<evidence type="ECO:0000256" key="3">
    <source>
        <dbReference type="ARBA" id="ARBA00023163"/>
    </source>
</evidence>
<reference evidence="5" key="1">
    <citation type="journal article" date="2021" name="ISME J.">
        <title>Mercury methylation by metabolically versatile and cosmopolitan marine bacteria.</title>
        <authorList>
            <person name="Lin H."/>
            <person name="Ascher D.B."/>
            <person name="Myung Y."/>
            <person name="Lamborg C.H."/>
            <person name="Hallam S.J."/>
            <person name="Gionfriddo C.M."/>
            <person name="Holt K.E."/>
            <person name="Moreau J.W."/>
        </authorList>
    </citation>
    <scope>NUCLEOTIDE SEQUENCE</scope>
    <source>
        <strain evidence="5">SI075_bin30</strain>
    </source>
</reference>
<dbReference type="InterPro" id="IPR011991">
    <property type="entry name" value="ArsR-like_HTH"/>
</dbReference>
<dbReference type="PROSITE" id="PS50987">
    <property type="entry name" value="HTH_ARSR_2"/>
    <property type="match status" value="1"/>
</dbReference>
<name>A0A8T5GFR5_9ARCH</name>
<dbReference type="Pfam" id="PF01022">
    <property type="entry name" value="HTH_5"/>
    <property type="match status" value="1"/>
</dbReference>
<dbReference type="SMART" id="SM00418">
    <property type="entry name" value="HTH_ARSR"/>
    <property type="match status" value="1"/>
</dbReference>
<dbReference type="PRINTS" id="PR00778">
    <property type="entry name" value="HTHARSR"/>
</dbReference>
<keyword evidence="3" id="KW-0804">Transcription</keyword>
<dbReference type="PANTHER" id="PTHR43132">
    <property type="entry name" value="ARSENICAL RESISTANCE OPERON REPRESSOR ARSR-RELATED"/>
    <property type="match status" value="1"/>
</dbReference>
<accession>A0A8T5GFR5</accession>
<dbReference type="PANTHER" id="PTHR43132:SF6">
    <property type="entry name" value="HTH-TYPE TRANSCRIPTIONAL REPRESSOR CZRA"/>
    <property type="match status" value="1"/>
</dbReference>
<evidence type="ECO:0000256" key="1">
    <source>
        <dbReference type="ARBA" id="ARBA00023015"/>
    </source>
</evidence>
<keyword evidence="2" id="KW-0238">DNA-binding</keyword>
<evidence type="ECO:0000313" key="5">
    <source>
        <dbReference type="EMBL" id="MBT4870825.1"/>
    </source>
</evidence>
<dbReference type="CDD" id="cd00090">
    <property type="entry name" value="HTH_ARSR"/>
    <property type="match status" value="1"/>
</dbReference>
<proteinExistence type="predicted"/>
<dbReference type="InterPro" id="IPR036388">
    <property type="entry name" value="WH-like_DNA-bd_sf"/>
</dbReference>